<dbReference type="InterPro" id="IPR051911">
    <property type="entry name" value="SDR_oxidoreductase"/>
</dbReference>
<organism evidence="5 6">
    <name type="scientific">Obba rivulosa</name>
    <dbReference type="NCBI Taxonomy" id="1052685"/>
    <lineage>
        <taxon>Eukaryota</taxon>
        <taxon>Fungi</taxon>
        <taxon>Dikarya</taxon>
        <taxon>Basidiomycota</taxon>
        <taxon>Agaricomycotina</taxon>
        <taxon>Agaricomycetes</taxon>
        <taxon>Polyporales</taxon>
        <taxon>Gelatoporiaceae</taxon>
        <taxon>Obba</taxon>
    </lineage>
</organism>
<reference evidence="5 6" key="1">
    <citation type="submission" date="2016-07" db="EMBL/GenBank/DDBJ databases">
        <title>Draft genome of the white-rot fungus Obba rivulosa 3A-2.</title>
        <authorList>
            <consortium name="DOE Joint Genome Institute"/>
            <person name="Miettinen O."/>
            <person name="Riley R."/>
            <person name="Acob R."/>
            <person name="Barry K."/>
            <person name="Cullen D."/>
            <person name="De Vries R."/>
            <person name="Hainaut M."/>
            <person name="Hatakka A."/>
            <person name="Henrissat B."/>
            <person name="Hilden K."/>
            <person name="Kuo R."/>
            <person name="Labutti K."/>
            <person name="Lipzen A."/>
            <person name="Makela M.R."/>
            <person name="Sandor L."/>
            <person name="Spatafora J.W."/>
            <person name="Grigoriev I.V."/>
            <person name="Hibbett D.S."/>
        </authorList>
    </citation>
    <scope>NUCLEOTIDE SEQUENCE [LARGE SCALE GENOMIC DNA]</scope>
    <source>
        <strain evidence="5 6">3A-2</strain>
    </source>
</reference>
<name>A0A8E2DSY7_9APHY</name>
<dbReference type="InterPro" id="IPR036291">
    <property type="entry name" value="NAD(P)-bd_dom_sf"/>
</dbReference>
<evidence type="ECO:0000256" key="4">
    <source>
        <dbReference type="RuleBase" id="RU000363"/>
    </source>
</evidence>
<keyword evidence="2" id="KW-0521">NADP</keyword>
<dbReference type="SUPFAM" id="SSF51735">
    <property type="entry name" value="NAD(P)-binding Rossmann-fold domains"/>
    <property type="match status" value="1"/>
</dbReference>
<keyword evidence="3" id="KW-0560">Oxidoreductase</keyword>
<gene>
    <name evidence="5" type="ORF">OBBRIDRAFT_788597</name>
</gene>
<dbReference type="PRINTS" id="PR00081">
    <property type="entry name" value="GDHRDH"/>
</dbReference>
<dbReference type="PRINTS" id="PR00080">
    <property type="entry name" value="SDRFAMILY"/>
</dbReference>
<sequence>MSNLKVWFITGASTGFGRAMTELVLKNGDAVVATLRKPEVLAGLSAQYPVDRLLVLKLDVQNENEIIAAFAAAKEKFGRLDVVFNNAACGVLSEVESAAGNETLVRDMFEVNFWGATHVSQAAVKFFREVNKPGIGGRLLQVSSLAGIEGVPTFGFYNATKFALEGISEALAKELDPSWNIKVTIIEPGAFITEGQSKITHIDPLPAYAKAPAAFIRSSMSALTQKPSGADPLKAVKAFYRLANLPEPPLHFPIGEDAIEAVRRKTAGLLADTDAFTSWSEGLGFTGDKIDLD</sequence>
<dbReference type="Proteomes" id="UP000250043">
    <property type="component" value="Unassembled WGS sequence"/>
</dbReference>
<dbReference type="InterPro" id="IPR020904">
    <property type="entry name" value="Sc_DH/Rdtase_CS"/>
</dbReference>
<dbReference type="PROSITE" id="PS00061">
    <property type="entry name" value="ADH_SHORT"/>
    <property type="match status" value="1"/>
</dbReference>
<dbReference type="GO" id="GO:0016491">
    <property type="term" value="F:oxidoreductase activity"/>
    <property type="evidence" value="ECO:0007669"/>
    <property type="project" value="UniProtKB-KW"/>
</dbReference>
<evidence type="ECO:0000313" key="5">
    <source>
        <dbReference type="EMBL" id="OCH95133.1"/>
    </source>
</evidence>
<evidence type="ECO:0000256" key="3">
    <source>
        <dbReference type="ARBA" id="ARBA00023002"/>
    </source>
</evidence>
<protein>
    <submittedName>
        <fullName evidence="5">NAD(P)-binding protein</fullName>
    </submittedName>
</protein>
<dbReference type="Gene3D" id="3.40.50.720">
    <property type="entry name" value="NAD(P)-binding Rossmann-like Domain"/>
    <property type="match status" value="1"/>
</dbReference>
<comment type="similarity">
    <text evidence="1 4">Belongs to the short-chain dehydrogenases/reductases (SDR) family.</text>
</comment>
<evidence type="ECO:0000313" key="6">
    <source>
        <dbReference type="Proteomes" id="UP000250043"/>
    </source>
</evidence>
<dbReference type="AlphaFoldDB" id="A0A8E2DSY7"/>
<dbReference type="InterPro" id="IPR002347">
    <property type="entry name" value="SDR_fam"/>
</dbReference>
<proteinExistence type="inferred from homology"/>
<dbReference type="OrthoDB" id="1274115at2759"/>
<dbReference type="PANTHER" id="PTHR43976:SF16">
    <property type="entry name" value="SHORT-CHAIN DEHYDROGENASE_REDUCTASE FAMILY PROTEIN"/>
    <property type="match status" value="1"/>
</dbReference>
<dbReference type="Pfam" id="PF00106">
    <property type="entry name" value="adh_short"/>
    <property type="match status" value="1"/>
</dbReference>
<evidence type="ECO:0000256" key="2">
    <source>
        <dbReference type="ARBA" id="ARBA00022857"/>
    </source>
</evidence>
<dbReference type="EMBL" id="KV722338">
    <property type="protein sequence ID" value="OCH95133.1"/>
    <property type="molecule type" value="Genomic_DNA"/>
</dbReference>
<keyword evidence="6" id="KW-1185">Reference proteome</keyword>
<dbReference type="PANTHER" id="PTHR43976">
    <property type="entry name" value="SHORT CHAIN DEHYDROGENASE"/>
    <property type="match status" value="1"/>
</dbReference>
<evidence type="ECO:0000256" key="1">
    <source>
        <dbReference type="ARBA" id="ARBA00006484"/>
    </source>
</evidence>
<accession>A0A8E2DSY7</accession>